<dbReference type="GO" id="GO:0005829">
    <property type="term" value="C:cytosol"/>
    <property type="evidence" value="ECO:0007669"/>
    <property type="project" value="TreeGrafter"/>
</dbReference>
<feature type="domain" description="GHMP kinase N-terminal" evidence="10">
    <location>
        <begin position="79"/>
        <end position="161"/>
    </location>
</feature>
<keyword evidence="6" id="KW-0067">ATP-binding</keyword>
<dbReference type="GO" id="GO:0004496">
    <property type="term" value="F:mevalonate kinase activity"/>
    <property type="evidence" value="ECO:0007669"/>
    <property type="project" value="UniProtKB-EC"/>
</dbReference>
<feature type="domain" description="GHMP kinase C-terminal" evidence="11">
    <location>
        <begin position="231"/>
        <end position="307"/>
    </location>
</feature>
<dbReference type="GO" id="GO:0019287">
    <property type="term" value="P:isopentenyl diphosphate biosynthetic process, mevalonate pathway"/>
    <property type="evidence" value="ECO:0007669"/>
    <property type="project" value="UniProtKB-UniPathway"/>
</dbReference>
<keyword evidence="13" id="KW-1185">Reference proteome</keyword>
<dbReference type="RefSeq" id="WP_015819381.1">
    <property type="nucleotide sequence ID" value="NC_012997.1"/>
</dbReference>
<dbReference type="InterPro" id="IPR036554">
    <property type="entry name" value="GHMP_kinase_C_sf"/>
</dbReference>
<dbReference type="Gene3D" id="3.30.230.10">
    <property type="match status" value="1"/>
</dbReference>
<dbReference type="Proteomes" id="UP000009080">
    <property type="component" value="Chromosome"/>
</dbReference>
<evidence type="ECO:0000256" key="2">
    <source>
        <dbReference type="ARBA" id="ARBA00022516"/>
    </source>
</evidence>
<organism evidence="12 13">
    <name type="scientific">Teredinibacter turnerae (strain ATCC 39867 / T7901)</name>
    <dbReference type="NCBI Taxonomy" id="377629"/>
    <lineage>
        <taxon>Bacteria</taxon>
        <taxon>Pseudomonadati</taxon>
        <taxon>Pseudomonadota</taxon>
        <taxon>Gammaproteobacteria</taxon>
        <taxon>Cellvibrionales</taxon>
        <taxon>Cellvibrionaceae</taxon>
        <taxon>Teredinibacter</taxon>
    </lineage>
</organism>
<protein>
    <submittedName>
        <fullName evidence="12">Mevalonate kinase</fullName>
        <ecNumber evidence="12">2.7.1.36</ecNumber>
    </submittedName>
</protein>
<keyword evidence="3 12" id="KW-0808">Transferase</keyword>
<dbReference type="PANTHER" id="PTHR43290">
    <property type="entry name" value="MEVALONATE KINASE"/>
    <property type="match status" value="1"/>
</dbReference>
<dbReference type="KEGG" id="ttu:TERTU_3248"/>
<dbReference type="InterPro" id="IPR014721">
    <property type="entry name" value="Ribsml_uS5_D2-typ_fold_subgr"/>
</dbReference>
<dbReference type="Pfam" id="PF00288">
    <property type="entry name" value="GHMP_kinases_N"/>
    <property type="match status" value="1"/>
</dbReference>
<dbReference type="PANTHER" id="PTHR43290:SF2">
    <property type="entry name" value="MEVALONATE KINASE"/>
    <property type="match status" value="1"/>
</dbReference>
<evidence type="ECO:0000256" key="3">
    <source>
        <dbReference type="ARBA" id="ARBA00022679"/>
    </source>
</evidence>
<dbReference type="SUPFAM" id="SSF54211">
    <property type="entry name" value="Ribosomal protein S5 domain 2-like"/>
    <property type="match status" value="1"/>
</dbReference>
<dbReference type="InterPro" id="IPR006204">
    <property type="entry name" value="GHMP_kinase_N_dom"/>
</dbReference>
<dbReference type="EC" id="2.7.1.36" evidence="12"/>
<dbReference type="PRINTS" id="PR00959">
    <property type="entry name" value="MEVGALKINASE"/>
</dbReference>
<evidence type="ECO:0000256" key="4">
    <source>
        <dbReference type="ARBA" id="ARBA00022741"/>
    </source>
</evidence>
<keyword evidence="8" id="KW-0443">Lipid metabolism</keyword>
<keyword evidence="4" id="KW-0547">Nucleotide-binding</keyword>
<proteinExistence type="predicted"/>
<evidence type="ECO:0000256" key="8">
    <source>
        <dbReference type="ARBA" id="ARBA00023098"/>
    </source>
</evidence>
<evidence type="ECO:0000256" key="5">
    <source>
        <dbReference type="ARBA" id="ARBA00022777"/>
    </source>
</evidence>
<dbReference type="SUPFAM" id="SSF55060">
    <property type="entry name" value="GHMP Kinase, C-terminal domain"/>
    <property type="match status" value="1"/>
</dbReference>
<dbReference type="OrthoDB" id="9764892at2"/>
<keyword evidence="1" id="KW-0963">Cytoplasm</keyword>
<dbReference type="InterPro" id="IPR006205">
    <property type="entry name" value="Mev_gal_kin"/>
</dbReference>
<dbReference type="InterPro" id="IPR020568">
    <property type="entry name" value="Ribosomal_Su5_D2-typ_SF"/>
</dbReference>
<comment type="pathway">
    <text evidence="9">Isoprenoid biosynthesis; isopentenyl diphosphate biosynthesis via mevalonate pathway; isopentenyl diphosphate from (R)-mevalonate: step 1/3.</text>
</comment>
<dbReference type="HOGENOM" id="CLU_017814_0_0_6"/>
<dbReference type="Gene3D" id="3.30.70.890">
    <property type="entry name" value="GHMP kinase, C-terminal domain"/>
    <property type="match status" value="1"/>
</dbReference>
<dbReference type="GO" id="GO:0005524">
    <property type="term" value="F:ATP binding"/>
    <property type="evidence" value="ECO:0007669"/>
    <property type="project" value="UniProtKB-KW"/>
</dbReference>
<evidence type="ECO:0000259" key="10">
    <source>
        <dbReference type="Pfam" id="PF00288"/>
    </source>
</evidence>
<sequence length="318" mass="33498">MSDNNALTRWHSACGKVILFGEHAVVYGVPAIAGGIQQAMRARIIQSAPNEIRVSIPKWSVDVCQGEHRPGTELFEAYLAFLLDKFQLASRGFCLELDPTITHASGLGASAAVAVASIRALADYAKRPLSDEDINTLAFGCEKIAHGSPSGLDNTLATYGGIQLYQRNGEQAQCSALQLAKPFRLLVALSGKQGFTAATVERVAKARAAEPQKYDAIFDSIGNITARASNALQHGELAEVAELMTENQLQLRALGVSCDEIEHVISLAMSQGALGAKLTGSGDGGAVIIAPGASEEKVLAALRNAGVQCFTITLGVRP</sequence>
<evidence type="ECO:0000313" key="13">
    <source>
        <dbReference type="Proteomes" id="UP000009080"/>
    </source>
</evidence>
<gene>
    <name evidence="12" type="primary">mvk</name>
    <name evidence="12" type="ordered locus">TERTU_3248</name>
</gene>
<evidence type="ECO:0000256" key="7">
    <source>
        <dbReference type="ARBA" id="ARBA00022842"/>
    </source>
</evidence>
<name>C5BPY8_TERTT</name>
<evidence type="ECO:0000256" key="6">
    <source>
        <dbReference type="ARBA" id="ARBA00022840"/>
    </source>
</evidence>
<dbReference type="EMBL" id="CP001614">
    <property type="protein sequence ID" value="ACR13268.1"/>
    <property type="molecule type" value="Genomic_DNA"/>
</dbReference>
<evidence type="ECO:0000313" key="12">
    <source>
        <dbReference type="EMBL" id="ACR13268.1"/>
    </source>
</evidence>
<dbReference type="eggNOG" id="COG1577">
    <property type="taxonomic scope" value="Bacteria"/>
</dbReference>
<dbReference type="STRING" id="377629.TERTU_3248"/>
<accession>C5BPY8</accession>
<evidence type="ECO:0000259" key="11">
    <source>
        <dbReference type="Pfam" id="PF08544"/>
    </source>
</evidence>
<dbReference type="UniPathway" id="UPA00057">
    <property type="reaction ID" value="UER00098"/>
</dbReference>
<keyword evidence="5 12" id="KW-0418">Kinase</keyword>
<dbReference type="AlphaFoldDB" id="C5BPY8"/>
<keyword evidence="7" id="KW-0460">Magnesium</keyword>
<evidence type="ECO:0000256" key="1">
    <source>
        <dbReference type="ARBA" id="ARBA00022490"/>
    </source>
</evidence>
<dbReference type="InterPro" id="IPR013750">
    <property type="entry name" value="GHMP_kinase_C_dom"/>
</dbReference>
<dbReference type="Pfam" id="PF08544">
    <property type="entry name" value="GHMP_kinases_C"/>
    <property type="match status" value="1"/>
</dbReference>
<keyword evidence="2" id="KW-0444">Lipid biosynthesis</keyword>
<evidence type="ECO:0000256" key="9">
    <source>
        <dbReference type="ARBA" id="ARBA00029438"/>
    </source>
</evidence>
<dbReference type="NCBIfam" id="TIGR00549">
    <property type="entry name" value="mevalon_kin"/>
    <property type="match status" value="1"/>
</dbReference>
<reference evidence="12 13" key="1">
    <citation type="journal article" date="2009" name="PLoS ONE">
        <title>The complete genome of Teredinibacter turnerae T7901: an intracellular endosymbiont of marine wood-boring bivalves (shipworms).</title>
        <authorList>
            <person name="Yang J.C."/>
            <person name="Madupu R."/>
            <person name="Durkin A.S."/>
            <person name="Ekborg N.A."/>
            <person name="Pedamallu C.S."/>
            <person name="Hostetler J.B."/>
            <person name="Radune D."/>
            <person name="Toms B.S."/>
            <person name="Henrissat B."/>
            <person name="Coutinho P.M."/>
            <person name="Schwarz S."/>
            <person name="Field L."/>
            <person name="Trindade-Silva A.E."/>
            <person name="Soares C.A.G."/>
            <person name="Elshahawi S."/>
            <person name="Hanora A."/>
            <person name="Schmidt E.W."/>
            <person name="Haygood M.G."/>
            <person name="Posfai J."/>
            <person name="Benner J."/>
            <person name="Madinger C."/>
            <person name="Nove J."/>
            <person name="Anton B."/>
            <person name="Chaudhary K."/>
            <person name="Foster J."/>
            <person name="Holman A."/>
            <person name="Kumar S."/>
            <person name="Lessard P.A."/>
            <person name="Luyten Y.A."/>
            <person name="Slatko B."/>
            <person name="Wood N."/>
            <person name="Wu B."/>
            <person name="Teplitski M."/>
            <person name="Mougous J.D."/>
            <person name="Ward N."/>
            <person name="Eisen J.A."/>
            <person name="Badger J.H."/>
            <person name="Distel D.L."/>
        </authorList>
    </citation>
    <scope>NUCLEOTIDE SEQUENCE [LARGE SCALE GENOMIC DNA]</scope>
    <source>
        <strain evidence="13">ATCC 39867 / T7901</strain>
    </source>
</reference>